<feature type="transmembrane region" description="Helical" evidence="1">
    <location>
        <begin position="21"/>
        <end position="47"/>
    </location>
</feature>
<comment type="caution">
    <text evidence="2">The sequence shown here is derived from an EMBL/GenBank/DDBJ whole genome shotgun (WGS) entry which is preliminary data.</text>
</comment>
<accession>A0ABQ5K371</accession>
<proteinExistence type="predicted"/>
<evidence type="ECO:0000313" key="3">
    <source>
        <dbReference type="Proteomes" id="UP001057375"/>
    </source>
</evidence>
<name>A0ABQ5K371_9EUKA</name>
<keyword evidence="1" id="KW-1133">Transmembrane helix</keyword>
<keyword evidence="1" id="KW-0472">Membrane</keyword>
<protein>
    <submittedName>
        <fullName evidence="2">Uncharacterized protein</fullName>
    </submittedName>
</protein>
<reference evidence="2" key="1">
    <citation type="submission" date="2022-03" db="EMBL/GenBank/DDBJ databases">
        <title>Draft genome sequence of Aduncisulcus paluster, a free-living microaerophilic Fornicata.</title>
        <authorList>
            <person name="Yuyama I."/>
            <person name="Kume K."/>
            <person name="Tamura T."/>
            <person name="Inagaki Y."/>
            <person name="Hashimoto T."/>
        </authorList>
    </citation>
    <scope>NUCLEOTIDE SEQUENCE</scope>
    <source>
        <strain evidence="2">NY0171</strain>
    </source>
</reference>
<keyword evidence="1" id="KW-0812">Transmembrane</keyword>
<dbReference type="Proteomes" id="UP001057375">
    <property type="component" value="Unassembled WGS sequence"/>
</dbReference>
<feature type="transmembrane region" description="Helical" evidence="1">
    <location>
        <begin position="314"/>
        <end position="339"/>
    </location>
</feature>
<sequence length="400" mass="44289">MVGITMHHDPRRRTVTTTKTSPCGCLITVIIIWVVTLAVGIICIAVSRSSKADFEVNVDKFYNIVQKSASSSASDLKESAFYLSVGLIDPLENLYSVGYNDFETVQTTCPITPEDMEALVNRGYSGDTIMHNYLKTAFTSNSAYSSPPITGTTYYDLSFKNTNTAVTKSYGYAVPVVYSPRTIDTGESCYSSEFLCQRYSADAYHYAELICAKWSAYTLVNLIIDPNDSFTNFTFPDLEYIYQIDNSVFLAEKTTEVSGYDYMNKDYSDDTYCGDLEYMPSDLIDLHVTSFDDACGRYLVEFGGTLGDDGHTTLIVGIVIICVWVLVNVALVMVIVCFCKAMKQVSSITSDNSQPMSPAPPMMGNPMAPPQMMPQQPMMAQQPMMYSPQSQQMGAGSPYM</sequence>
<organism evidence="2 3">
    <name type="scientific">Aduncisulcus paluster</name>
    <dbReference type="NCBI Taxonomy" id="2918883"/>
    <lineage>
        <taxon>Eukaryota</taxon>
        <taxon>Metamonada</taxon>
        <taxon>Carpediemonas-like organisms</taxon>
        <taxon>Aduncisulcus</taxon>
    </lineage>
</organism>
<evidence type="ECO:0000256" key="1">
    <source>
        <dbReference type="SAM" id="Phobius"/>
    </source>
</evidence>
<gene>
    <name evidence="2" type="ORF">ADUPG1_012305</name>
</gene>
<keyword evidence="3" id="KW-1185">Reference proteome</keyword>
<dbReference type="EMBL" id="BQXS01012440">
    <property type="protein sequence ID" value="GKT23040.1"/>
    <property type="molecule type" value="Genomic_DNA"/>
</dbReference>
<evidence type="ECO:0000313" key="2">
    <source>
        <dbReference type="EMBL" id="GKT23040.1"/>
    </source>
</evidence>